<evidence type="ECO:0000256" key="6">
    <source>
        <dbReference type="ARBA" id="ARBA00023180"/>
    </source>
</evidence>
<dbReference type="PANTHER" id="PTHR11802:SF189">
    <property type="entry name" value="CARBOXYPEPTIDASE"/>
    <property type="match status" value="1"/>
</dbReference>
<dbReference type="EMBL" id="VXIS01000514">
    <property type="protein sequence ID" value="KAA8893057.1"/>
    <property type="molecule type" value="Genomic_DNA"/>
</dbReference>
<comment type="similarity">
    <text evidence="1">Belongs to the peptidase S10 family.</text>
</comment>
<evidence type="ECO:0000256" key="1">
    <source>
        <dbReference type="ARBA" id="ARBA00009431"/>
    </source>
</evidence>
<dbReference type="Gene3D" id="3.40.50.1820">
    <property type="entry name" value="alpha/beta hydrolase"/>
    <property type="match status" value="1"/>
</dbReference>
<evidence type="ECO:0000256" key="3">
    <source>
        <dbReference type="ARBA" id="ARBA00022670"/>
    </source>
</evidence>
<evidence type="ECO:0000256" key="4">
    <source>
        <dbReference type="ARBA" id="ARBA00022729"/>
    </source>
</evidence>
<proteinExistence type="inferred from homology"/>
<dbReference type="GO" id="GO:0006508">
    <property type="term" value="P:proteolysis"/>
    <property type="evidence" value="ECO:0007669"/>
    <property type="project" value="UniProtKB-KW"/>
</dbReference>
<evidence type="ECO:0000313" key="7">
    <source>
        <dbReference type="EMBL" id="KAA8893057.1"/>
    </source>
</evidence>
<reference evidence="7 8" key="1">
    <citation type="submission" date="2019-09" db="EMBL/GenBank/DDBJ databases">
        <title>Draft genome of the ectomycorrhizal ascomycete Sphaerosporella brunnea.</title>
        <authorList>
            <consortium name="DOE Joint Genome Institute"/>
            <person name="Benucci G.M."/>
            <person name="Marozzi G."/>
            <person name="Antonielli L."/>
            <person name="Sanchez S."/>
            <person name="Marco P."/>
            <person name="Wang X."/>
            <person name="Falini L.B."/>
            <person name="Barry K."/>
            <person name="Haridas S."/>
            <person name="Lipzen A."/>
            <person name="Labutti K."/>
            <person name="Grigoriev I.V."/>
            <person name="Murat C."/>
            <person name="Martin F."/>
            <person name="Albertini E."/>
            <person name="Donnini D."/>
            <person name="Bonito G."/>
        </authorList>
    </citation>
    <scope>NUCLEOTIDE SEQUENCE [LARGE SCALE GENOMIC DNA]</scope>
    <source>
        <strain evidence="7 8">Sb_GMNB300</strain>
    </source>
</reference>
<comment type="caution">
    <text evidence="7">The sequence shown here is derived from an EMBL/GenBank/DDBJ whole genome shotgun (WGS) entry which is preliminary data.</text>
</comment>
<organism evidence="7 8">
    <name type="scientific">Sphaerosporella brunnea</name>
    <dbReference type="NCBI Taxonomy" id="1250544"/>
    <lineage>
        <taxon>Eukaryota</taxon>
        <taxon>Fungi</taxon>
        <taxon>Dikarya</taxon>
        <taxon>Ascomycota</taxon>
        <taxon>Pezizomycotina</taxon>
        <taxon>Pezizomycetes</taxon>
        <taxon>Pezizales</taxon>
        <taxon>Pyronemataceae</taxon>
        <taxon>Sphaerosporella</taxon>
    </lineage>
</organism>
<dbReference type="GO" id="GO:0000324">
    <property type="term" value="C:fungal-type vacuole"/>
    <property type="evidence" value="ECO:0007669"/>
    <property type="project" value="TreeGrafter"/>
</dbReference>
<keyword evidence="8" id="KW-1185">Reference proteome</keyword>
<sequence>MEQRDLGNGVKVSYKRTSVCETTTGVKAYSGYIHLPPGTLSVSQPYPINTFFWYFSSRKDSSRAPISLFFNGGPGGSSLLALFAENGPCFVNSDSTTTRRNQWSWTTEANMLYIDQPNQTGFSYDFIGNFTVSRHEGEIIAPLTGTPPETNSTFFVGKLASQIQENTANTTATAAETLWHSLQGWVRGFPHHHWKSPRRPKRYMSIWAQSYGGKFGPALGAFIQHQNEKIASNRLDAVTLPLDTVGIINGCIDDLIQGPSYLEMATNNTYDIEIFNTTEAAGVAQLWDGPGACKDQILECRRLAALHDPESHGDVSAVNDACHNAFAACSWTYVSAYFYTQKANYYDIAMPWRDAHLPYHLGYLMQKEVLDDIGVPLNFTSASNAAYYASVATGDSVLAGRMEDIEYLLDSGVKVSMLYGDRDYICNWYGGEAVSLSLKHKGARDFRKAGYADLLVAGKSYGKVRQSGNLSFTRLYQAGHQAPAYQPEASYEVFMRSLRGVDTATGTQRATSSYATRGPKDVRDIKLVPPVIPAGKCYVLSPFTCSNQEWTGTVAGQTVVKDYIVVG</sequence>
<dbReference type="PANTHER" id="PTHR11802">
    <property type="entry name" value="SERINE PROTEASE FAMILY S10 SERINE CARBOXYPEPTIDASE"/>
    <property type="match status" value="1"/>
</dbReference>
<keyword evidence="6" id="KW-0325">Glycoprotein</keyword>
<keyword evidence="3" id="KW-0645">Protease</keyword>
<evidence type="ECO:0000313" key="8">
    <source>
        <dbReference type="Proteomes" id="UP000326924"/>
    </source>
</evidence>
<dbReference type="Pfam" id="PF00450">
    <property type="entry name" value="Peptidase_S10"/>
    <property type="match status" value="1"/>
</dbReference>
<keyword evidence="2" id="KW-0121">Carboxypeptidase</keyword>
<keyword evidence="4" id="KW-0732">Signal</keyword>
<gene>
    <name evidence="7" type="ORF">FN846DRAFT_914523</name>
</gene>
<dbReference type="OrthoDB" id="443318at2759"/>
<dbReference type="InterPro" id="IPR001563">
    <property type="entry name" value="Peptidase_S10"/>
</dbReference>
<dbReference type="GO" id="GO:0004185">
    <property type="term" value="F:serine-type carboxypeptidase activity"/>
    <property type="evidence" value="ECO:0007669"/>
    <property type="project" value="InterPro"/>
</dbReference>
<accession>A0A5J5EDG3</accession>
<dbReference type="Proteomes" id="UP000326924">
    <property type="component" value="Unassembled WGS sequence"/>
</dbReference>
<name>A0A5J5EDG3_9PEZI</name>
<evidence type="ECO:0000256" key="2">
    <source>
        <dbReference type="ARBA" id="ARBA00022645"/>
    </source>
</evidence>
<dbReference type="InterPro" id="IPR029058">
    <property type="entry name" value="AB_hydrolase_fold"/>
</dbReference>
<dbReference type="SUPFAM" id="SSF53474">
    <property type="entry name" value="alpha/beta-Hydrolases"/>
    <property type="match status" value="1"/>
</dbReference>
<protein>
    <submittedName>
        <fullName evidence="7">Alpha/Beta hydrolase protein</fullName>
    </submittedName>
</protein>
<dbReference type="AlphaFoldDB" id="A0A5J5EDG3"/>
<dbReference type="PRINTS" id="PR00724">
    <property type="entry name" value="CRBOXYPTASEC"/>
</dbReference>
<dbReference type="InParanoid" id="A0A5J5EDG3"/>
<keyword evidence="5 7" id="KW-0378">Hydrolase</keyword>
<evidence type="ECO:0000256" key="5">
    <source>
        <dbReference type="ARBA" id="ARBA00022801"/>
    </source>
</evidence>